<feature type="transmembrane region" description="Helical" evidence="1">
    <location>
        <begin position="489"/>
        <end position="507"/>
    </location>
</feature>
<protein>
    <recommendedName>
        <fullName evidence="2">Acyltransferase 3 domain-containing protein</fullName>
    </recommendedName>
</protein>
<feature type="domain" description="Acyltransferase 3" evidence="2">
    <location>
        <begin position="104"/>
        <end position="507"/>
    </location>
</feature>
<accession>A0AAV9V6C6</accession>
<sequence>MTTSESSSMARLEIAARRYSQETLLGSDNDLDAQLTEKLSVVSSAPSALQWTEVTYREARKHIGIPRFSTLLKLSKNALYFLIPSYLASNTSFEFKEYKPGSTEWLDGLRGIAAFFVFVYHHVVAYTGQEHDYAWDPQRHPHWVHLPILRLFYSGTPMVKIFFVISGFALTYKPVKLMRRPGSQGKLIKTLASSVFRRYQRLFLPCAAVFLMIHCWRIWGAFDWFEAKYLENAKILPGDIEKYPLKSPDGFLGQMGIMLAEFWLFAIGNPILDQEYDFDTDKHMWTIPTEYIQSMALFLLVAMVAHLRRGFRVYFVLPACYLFWTYYQEYDHSLFIFGFFCAEVHAAMEVSALLPSSSHDGAGKKERSFKILKTIFFSFVSFVGLWLLSFPTRDGDNTWGYITLCKIMNPNGYYTKRVAYHSLGASILVWSLLYLPRLQRYLTLPLFQYLGRISFSLYLIHGAVIRTLGHRLVLEAWSHYEPDAYGSRMFIVVIAFLFAVFPVVMWLSDIFWRSVEAPCASFVRWSEQIVVSKEEVMKEQSE</sequence>
<gene>
    <name evidence="3" type="ORF">TWF730_008773</name>
</gene>
<name>A0AAV9V6C6_9PEZI</name>
<feature type="transmembrane region" description="Helical" evidence="1">
    <location>
        <begin position="108"/>
        <end position="128"/>
    </location>
</feature>
<feature type="transmembrane region" description="Helical" evidence="1">
    <location>
        <begin position="148"/>
        <end position="170"/>
    </location>
</feature>
<dbReference type="InterPro" id="IPR002656">
    <property type="entry name" value="Acyl_transf_3_dom"/>
</dbReference>
<organism evidence="3 4">
    <name type="scientific">Orbilia blumenaviensis</name>
    <dbReference type="NCBI Taxonomy" id="1796055"/>
    <lineage>
        <taxon>Eukaryota</taxon>
        <taxon>Fungi</taxon>
        <taxon>Dikarya</taxon>
        <taxon>Ascomycota</taxon>
        <taxon>Pezizomycotina</taxon>
        <taxon>Orbiliomycetes</taxon>
        <taxon>Orbiliales</taxon>
        <taxon>Orbiliaceae</taxon>
        <taxon>Orbilia</taxon>
    </lineage>
</organism>
<dbReference type="InterPro" id="IPR050879">
    <property type="entry name" value="Acyltransferase_3"/>
</dbReference>
<keyword evidence="1" id="KW-0472">Membrane</keyword>
<feature type="transmembrane region" description="Helical" evidence="1">
    <location>
        <begin position="284"/>
        <end position="305"/>
    </location>
</feature>
<feature type="transmembrane region" description="Helical" evidence="1">
    <location>
        <begin position="251"/>
        <end position="272"/>
    </location>
</feature>
<keyword evidence="4" id="KW-1185">Reference proteome</keyword>
<feature type="transmembrane region" description="Helical" evidence="1">
    <location>
        <begin position="449"/>
        <end position="469"/>
    </location>
</feature>
<dbReference type="AlphaFoldDB" id="A0AAV9V6C6"/>
<evidence type="ECO:0000259" key="2">
    <source>
        <dbReference type="Pfam" id="PF01757"/>
    </source>
</evidence>
<dbReference type="Proteomes" id="UP001373714">
    <property type="component" value="Unassembled WGS sequence"/>
</dbReference>
<dbReference type="EMBL" id="JAVHNS010000005">
    <property type="protein sequence ID" value="KAK6354365.1"/>
    <property type="molecule type" value="Genomic_DNA"/>
</dbReference>
<evidence type="ECO:0000313" key="3">
    <source>
        <dbReference type="EMBL" id="KAK6354365.1"/>
    </source>
</evidence>
<dbReference type="GO" id="GO:0016747">
    <property type="term" value="F:acyltransferase activity, transferring groups other than amino-acyl groups"/>
    <property type="evidence" value="ECO:0007669"/>
    <property type="project" value="InterPro"/>
</dbReference>
<keyword evidence="1" id="KW-1133">Transmembrane helix</keyword>
<feature type="transmembrane region" description="Helical" evidence="1">
    <location>
        <begin position="202"/>
        <end position="219"/>
    </location>
</feature>
<dbReference type="PANTHER" id="PTHR23028:SF134">
    <property type="entry name" value="PUTATIVE (AFU_ORTHOLOGUE AFUA_4G08520)-RELATED"/>
    <property type="match status" value="1"/>
</dbReference>
<evidence type="ECO:0000256" key="1">
    <source>
        <dbReference type="SAM" id="Phobius"/>
    </source>
</evidence>
<dbReference type="Pfam" id="PF01757">
    <property type="entry name" value="Acyl_transf_3"/>
    <property type="match status" value="1"/>
</dbReference>
<reference evidence="3 4" key="1">
    <citation type="submission" date="2019-10" db="EMBL/GenBank/DDBJ databases">
        <authorList>
            <person name="Palmer J.M."/>
        </authorList>
    </citation>
    <scope>NUCLEOTIDE SEQUENCE [LARGE SCALE GENOMIC DNA]</scope>
    <source>
        <strain evidence="3 4">TWF730</strain>
    </source>
</reference>
<comment type="caution">
    <text evidence="3">The sequence shown here is derived from an EMBL/GenBank/DDBJ whole genome shotgun (WGS) entry which is preliminary data.</text>
</comment>
<feature type="transmembrane region" description="Helical" evidence="1">
    <location>
        <begin position="371"/>
        <end position="389"/>
    </location>
</feature>
<dbReference type="PANTHER" id="PTHR23028">
    <property type="entry name" value="ACETYLTRANSFERASE"/>
    <property type="match status" value="1"/>
</dbReference>
<feature type="transmembrane region" description="Helical" evidence="1">
    <location>
        <begin position="418"/>
        <end position="437"/>
    </location>
</feature>
<keyword evidence="1" id="KW-0812">Transmembrane</keyword>
<evidence type="ECO:0000313" key="4">
    <source>
        <dbReference type="Proteomes" id="UP001373714"/>
    </source>
</evidence>
<proteinExistence type="predicted"/>